<keyword evidence="1" id="KW-0472">Membrane</keyword>
<evidence type="ECO:0000256" key="1">
    <source>
        <dbReference type="SAM" id="Phobius"/>
    </source>
</evidence>
<accession>A0A7L4ZC10</accession>
<dbReference type="EMBL" id="MK630213">
    <property type="protein sequence ID" value="QHE90078.1"/>
    <property type="molecule type" value="Genomic_DNA"/>
</dbReference>
<keyword evidence="1" id="KW-1133">Transmembrane helix</keyword>
<dbReference type="AlphaFoldDB" id="A0A7L4ZC10"/>
<organism evidence="2">
    <name type="scientific">Proteus mirabilis</name>
    <dbReference type="NCBI Taxonomy" id="584"/>
    <lineage>
        <taxon>Bacteria</taxon>
        <taxon>Pseudomonadati</taxon>
        <taxon>Pseudomonadota</taxon>
        <taxon>Gammaproteobacteria</taxon>
        <taxon>Enterobacterales</taxon>
        <taxon>Morganellaceae</taxon>
        <taxon>Proteus</taxon>
    </lineage>
</organism>
<sequence>MVINCIMNCCVYISGDIVFIIFTKILLSALYEYIINSQI</sequence>
<feature type="transmembrane region" description="Helical" evidence="1">
    <location>
        <begin position="12"/>
        <end position="34"/>
    </location>
</feature>
<keyword evidence="1" id="KW-0812">Transmembrane</keyword>
<geneLocation type="plasmid" evidence="2">
    <name>pHBRJC7</name>
</geneLocation>
<evidence type="ECO:0000313" key="2">
    <source>
        <dbReference type="EMBL" id="QHE90078.1"/>
    </source>
</evidence>
<reference evidence="2" key="1">
    <citation type="submission" date="2019-03" db="EMBL/GenBank/DDBJ databases">
        <authorList>
            <person name="Gong L."/>
            <person name="Ge Q."/>
            <person name="Yan J."/>
            <person name="Zhang Y."/>
            <person name="Chen Y."/>
            <person name="Pan J."/>
        </authorList>
    </citation>
    <scope>NUCLEOTIDE SEQUENCE</scope>
    <source>
        <strain evidence="2">HBRJC7FQ</strain>
        <plasmid evidence="2">pHBRJC7</plasmid>
    </source>
</reference>
<name>A0A7L4ZC10_PROMI</name>
<keyword evidence="2" id="KW-0614">Plasmid</keyword>
<protein>
    <submittedName>
        <fullName evidence="2">Uncharacterized protein</fullName>
    </submittedName>
</protein>
<proteinExistence type="predicted"/>